<dbReference type="InterPro" id="IPR015797">
    <property type="entry name" value="NUDIX_hydrolase-like_dom_sf"/>
</dbReference>
<dbReference type="Gene3D" id="3.90.79.10">
    <property type="entry name" value="Nucleoside Triphosphate Pyrophosphohydrolase"/>
    <property type="match status" value="1"/>
</dbReference>
<evidence type="ECO:0000256" key="1">
    <source>
        <dbReference type="ARBA" id="ARBA00001946"/>
    </source>
</evidence>
<dbReference type="InterPro" id="IPR000086">
    <property type="entry name" value="NUDIX_hydrolase_dom"/>
</dbReference>
<dbReference type="EMBL" id="FOJY01000003">
    <property type="protein sequence ID" value="SFA83376.1"/>
    <property type="molecule type" value="Genomic_DNA"/>
</dbReference>
<dbReference type="SUPFAM" id="SSF55811">
    <property type="entry name" value="Nudix"/>
    <property type="match status" value="1"/>
</dbReference>
<accession>A0A1I0W633</accession>
<dbReference type="Pfam" id="PF00293">
    <property type="entry name" value="NUDIX"/>
    <property type="match status" value="1"/>
</dbReference>
<gene>
    <name evidence="4" type="ORF">SAMN05216249_10364</name>
</gene>
<reference evidence="4 5" key="1">
    <citation type="submission" date="2016-10" db="EMBL/GenBank/DDBJ databases">
        <authorList>
            <person name="de Groot N.N."/>
        </authorList>
    </citation>
    <scope>NUCLEOTIDE SEQUENCE [LARGE SCALE GENOMIC DNA]</scope>
    <source>
        <strain evidence="4 5">DSM 5522</strain>
    </source>
</reference>
<organism evidence="4 5">
    <name type="scientific">Acetitomaculum ruminis DSM 5522</name>
    <dbReference type="NCBI Taxonomy" id="1120918"/>
    <lineage>
        <taxon>Bacteria</taxon>
        <taxon>Bacillati</taxon>
        <taxon>Bacillota</taxon>
        <taxon>Clostridia</taxon>
        <taxon>Lachnospirales</taxon>
        <taxon>Lachnospiraceae</taxon>
        <taxon>Acetitomaculum</taxon>
    </lineage>
</organism>
<dbReference type="PROSITE" id="PS51462">
    <property type="entry name" value="NUDIX"/>
    <property type="match status" value="1"/>
</dbReference>
<keyword evidence="5" id="KW-1185">Reference proteome</keyword>
<name>A0A1I0W633_9FIRM</name>
<keyword evidence="2" id="KW-0378">Hydrolase</keyword>
<dbReference type="OrthoDB" id="9788922at2"/>
<dbReference type="STRING" id="1120918.SAMN05216249_10364"/>
<dbReference type="RefSeq" id="WP_092870489.1">
    <property type="nucleotide sequence ID" value="NZ_FOJY01000003.1"/>
</dbReference>
<evidence type="ECO:0000256" key="2">
    <source>
        <dbReference type="ARBA" id="ARBA00022801"/>
    </source>
</evidence>
<sequence length="219" mass="25135">MKKPELKAENTKEILHTKYVKVYDFSYGEDFHYYNASRREKRELCALASEQEQKNMLADAVSCFLILQKENEEAKLVLLYEFRYPVGHFVLGVPAGLIDKKDREEESPLIEAAVREIREETGLDVKKEDAHIVNSLLYMTPGFSDESNGVVCVVAHPEKTDILNQTGAEITECFDGFELVDKKQAIELLKNGHDKNGFHYPLITWAALSYFAGDFWKEF</sequence>
<dbReference type="GO" id="GO:0006753">
    <property type="term" value="P:nucleoside phosphate metabolic process"/>
    <property type="evidence" value="ECO:0007669"/>
    <property type="project" value="TreeGrafter"/>
</dbReference>
<dbReference type="AlphaFoldDB" id="A0A1I0W633"/>
<dbReference type="GO" id="GO:0016787">
    <property type="term" value="F:hydrolase activity"/>
    <property type="evidence" value="ECO:0007669"/>
    <property type="project" value="UniProtKB-KW"/>
</dbReference>
<feature type="domain" description="Nudix hydrolase" evidence="3">
    <location>
        <begin position="56"/>
        <end position="202"/>
    </location>
</feature>
<dbReference type="GO" id="GO:0019693">
    <property type="term" value="P:ribose phosphate metabolic process"/>
    <property type="evidence" value="ECO:0007669"/>
    <property type="project" value="TreeGrafter"/>
</dbReference>
<protein>
    <submittedName>
        <fullName evidence="4">ADP-ribose pyrophosphatase</fullName>
    </submittedName>
</protein>
<evidence type="ECO:0000313" key="4">
    <source>
        <dbReference type="EMBL" id="SFA83376.1"/>
    </source>
</evidence>
<comment type="cofactor">
    <cofactor evidence="1">
        <name>Mg(2+)</name>
        <dbReference type="ChEBI" id="CHEBI:18420"/>
    </cofactor>
</comment>
<dbReference type="PANTHER" id="PTHR11839">
    <property type="entry name" value="UDP/ADP-SUGAR PYROPHOSPHATASE"/>
    <property type="match status" value="1"/>
</dbReference>
<proteinExistence type="predicted"/>
<dbReference type="Proteomes" id="UP000198838">
    <property type="component" value="Unassembled WGS sequence"/>
</dbReference>
<evidence type="ECO:0000313" key="5">
    <source>
        <dbReference type="Proteomes" id="UP000198838"/>
    </source>
</evidence>
<dbReference type="CDD" id="cd03424">
    <property type="entry name" value="NUDIX_ADPRase_Nudt5_UGPPase_Nudt14"/>
    <property type="match status" value="1"/>
</dbReference>
<evidence type="ECO:0000259" key="3">
    <source>
        <dbReference type="PROSITE" id="PS51462"/>
    </source>
</evidence>
<dbReference type="PANTHER" id="PTHR11839:SF18">
    <property type="entry name" value="NUDIX HYDROLASE DOMAIN-CONTAINING PROTEIN"/>
    <property type="match status" value="1"/>
</dbReference>